<dbReference type="EMBL" id="MRZV01000923">
    <property type="protein sequence ID" value="PIK42584.1"/>
    <property type="molecule type" value="Genomic_DNA"/>
</dbReference>
<sequence>MELEGEYGSVGVGFDTGLRPQNFTPWSGVHVARFFFTSDGFCWLLYTWVEQFVPSLRAGTVSTQALPQAAPDFDLDEDPIQIPSAILEELMEDSPLQHLYRNNWGAIRTHHRRNNRVDVERYLLNQRPESVWVLDLITNMTVYVNKLRPFALLCLGIRGAKIEYLGQHKLLSVSVCSNVEGYETPHCFISEGDPASLVDEFITYCHEISQAAFANITNVFSFSGAISTLAELITNEETIATNNSDLHENDSNYLRNVLKPTLGGLLNYCRQIPVIGFNSGKYDINVMKGLMYQSLEKLHQNEDESAHDGYPAVSQVIKRNGDYMSISSKWLKFLDIKNYLAPGFSYKQFLEAYKCQEEKGFFPYDWMDGLEKLSTTSLPSHDNFYNKLKGVNISSVEYQYCQQVWQDHNMTSFRDFLEWYNNKDVVPFLEALDKMFHFYKEKKIDMFKQGISVPGLTLRYLFKDIRKDFFCLFPESHKDLYFLFKNNIVGGPSIIFHRYQEKGRSRIRNGKKCEQVLGFDANALYLWAIMQDMPTGVVLRRREETGFRREFTHYLQKTAAGWLEWEGQTRGMI</sequence>
<protein>
    <submittedName>
        <fullName evidence="1">Uncharacterized protein</fullName>
    </submittedName>
</protein>
<dbReference type="OrthoDB" id="5988713at2759"/>
<gene>
    <name evidence="1" type="ORF">BSL78_20572</name>
</gene>
<evidence type="ECO:0000313" key="2">
    <source>
        <dbReference type="Proteomes" id="UP000230750"/>
    </source>
</evidence>
<proteinExistence type="predicted"/>
<organism evidence="1 2">
    <name type="scientific">Stichopus japonicus</name>
    <name type="common">Sea cucumber</name>
    <dbReference type="NCBI Taxonomy" id="307972"/>
    <lineage>
        <taxon>Eukaryota</taxon>
        <taxon>Metazoa</taxon>
        <taxon>Echinodermata</taxon>
        <taxon>Eleutherozoa</taxon>
        <taxon>Echinozoa</taxon>
        <taxon>Holothuroidea</taxon>
        <taxon>Aspidochirotacea</taxon>
        <taxon>Aspidochirotida</taxon>
        <taxon>Stichopodidae</taxon>
        <taxon>Apostichopus</taxon>
    </lineage>
</organism>
<dbReference type="Proteomes" id="UP000230750">
    <property type="component" value="Unassembled WGS sequence"/>
</dbReference>
<accession>A0A2G8K3K5</accession>
<dbReference type="PANTHER" id="PTHR33206">
    <property type="entry name" value="PROTEIN CBG10425"/>
    <property type="match status" value="1"/>
</dbReference>
<evidence type="ECO:0000313" key="1">
    <source>
        <dbReference type="EMBL" id="PIK42584.1"/>
    </source>
</evidence>
<keyword evidence="2" id="KW-1185">Reference proteome</keyword>
<dbReference type="AlphaFoldDB" id="A0A2G8K3K5"/>
<dbReference type="PANTHER" id="PTHR33206:SF1">
    <property type="entry name" value="DNA-DIRECTED DNA POLYMERASE"/>
    <property type="match status" value="1"/>
</dbReference>
<comment type="caution">
    <text evidence="1">The sequence shown here is derived from an EMBL/GenBank/DDBJ whole genome shotgun (WGS) entry which is preliminary data.</text>
</comment>
<name>A0A2G8K3K5_STIJA</name>
<reference evidence="1 2" key="1">
    <citation type="journal article" date="2017" name="PLoS Biol.">
        <title>The sea cucumber genome provides insights into morphological evolution and visceral regeneration.</title>
        <authorList>
            <person name="Zhang X."/>
            <person name="Sun L."/>
            <person name="Yuan J."/>
            <person name="Sun Y."/>
            <person name="Gao Y."/>
            <person name="Zhang L."/>
            <person name="Li S."/>
            <person name="Dai H."/>
            <person name="Hamel J.F."/>
            <person name="Liu C."/>
            <person name="Yu Y."/>
            <person name="Liu S."/>
            <person name="Lin W."/>
            <person name="Guo K."/>
            <person name="Jin S."/>
            <person name="Xu P."/>
            <person name="Storey K.B."/>
            <person name="Huan P."/>
            <person name="Zhang T."/>
            <person name="Zhou Y."/>
            <person name="Zhang J."/>
            <person name="Lin C."/>
            <person name="Li X."/>
            <person name="Xing L."/>
            <person name="Huo D."/>
            <person name="Sun M."/>
            <person name="Wang L."/>
            <person name="Mercier A."/>
            <person name="Li F."/>
            <person name="Yang H."/>
            <person name="Xiang J."/>
        </authorList>
    </citation>
    <scope>NUCLEOTIDE SEQUENCE [LARGE SCALE GENOMIC DNA]</scope>
    <source>
        <strain evidence="1">Shaxun</strain>
        <tissue evidence="1">Muscle</tissue>
    </source>
</reference>